<keyword evidence="5" id="KW-0378">Hydrolase</keyword>
<evidence type="ECO:0000313" key="7">
    <source>
        <dbReference type="EMBL" id="CAD7267283.1"/>
    </source>
</evidence>
<proteinExistence type="inferred from homology"/>
<keyword evidence="3" id="KW-0645">Protease</keyword>
<evidence type="ECO:0000256" key="5">
    <source>
        <dbReference type="ARBA" id="ARBA00022801"/>
    </source>
</evidence>
<dbReference type="GO" id="GO:0043605">
    <property type="term" value="P:amide catabolic process"/>
    <property type="evidence" value="ECO:0007669"/>
    <property type="project" value="TreeGrafter"/>
</dbReference>
<keyword evidence="6" id="KW-0862">Zinc</keyword>
<protein>
    <recommendedName>
        <fullName evidence="2">N-acyl-aliphatic-L-amino acid amidohydrolase</fullName>
        <ecNumber evidence="2">3.5.1.14</ecNumber>
    </recommendedName>
</protein>
<dbReference type="PANTHER" id="PTHR45962">
    <property type="entry name" value="N-FATTY-ACYL-AMINO ACID SYNTHASE/HYDROLASE PM20D1"/>
    <property type="match status" value="1"/>
</dbReference>
<sequence length="229" mass="25524">MVHTNTCERPATLPGPASPALHWWRQSGAVDDTFDDAVGVSDGTVDLDAACDYASQKDGDGGDEDEHVKVNTTNSCPSHSNSFSNCLLDCEVEVVVKVKIVHKGCHMGQGVTLALEWIARDWTGTVQILSRLTMGSISEWLPIFLYTHVAVFIANTDTRWYLSFTSNLYRFLPTVILPSDVNRYHGNNERISIHHYYKAVSFYYRLIKNADVLIDQVPASTVNNGEEEL</sequence>
<accession>A0A7R9B8X9</accession>
<dbReference type="GO" id="GO:0004046">
    <property type="term" value="F:aminoacylase activity"/>
    <property type="evidence" value="ECO:0007669"/>
    <property type="project" value="UniProtKB-EC"/>
</dbReference>
<evidence type="ECO:0000256" key="3">
    <source>
        <dbReference type="ARBA" id="ARBA00022670"/>
    </source>
</evidence>
<evidence type="ECO:0000256" key="2">
    <source>
        <dbReference type="ARBA" id="ARBA00011913"/>
    </source>
</evidence>
<dbReference type="EC" id="3.5.1.14" evidence="2"/>
<evidence type="ECO:0000256" key="1">
    <source>
        <dbReference type="ARBA" id="ARBA00006247"/>
    </source>
</evidence>
<dbReference type="GO" id="GO:0006520">
    <property type="term" value="P:amino acid metabolic process"/>
    <property type="evidence" value="ECO:0007669"/>
    <property type="project" value="TreeGrafter"/>
</dbReference>
<evidence type="ECO:0000256" key="4">
    <source>
        <dbReference type="ARBA" id="ARBA00022723"/>
    </source>
</evidence>
<keyword evidence="4" id="KW-0479">Metal-binding</keyword>
<evidence type="ECO:0000256" key="6">
    <source>
        <dbReference type="ARBA" id="ARBA00022833"/>
    </source>
</evidence>
<organism evidence="7">
    <name type="scientific">Timema shepardi</name>
    <name type="common">Walking stick</name>
    <dbReference type="NCBI Taxonomy" id="629360"/>
    <lineage>
        <taxon>Eukaryota</taxon>
        <taxon>Metazoa</taxon>
        <taxon>Ecdysozoa</taxon>
        <taxon>Arthropoda</taxon>
        <taxon>Hexapoda</taxon>
        <taxon>Insecta</taxon>
        <taxon>Pterygota</taxon>
        <taxon>Neoptera</taxon>
        <taxon>Polyneoptera</taxon>
        <taxon>Phasmatodea</taxon>
        <taxon>Timematodea</taxon>
        <taxon>Timematoidea</taxon>
        <taxon>Timematidae</taxon>
        <taxon>Timema</taxon>
    </lineage>
</organism>
<comment type="similarity">
    <text evidence="1">Belongs to the peptidase M20A family.</text>
</comment>
<dbReference type="AlphaFoldDB" id="A0A7R9B8X9"/>
<dbReference type="Gene3D" id="1.10.150.900">
    <property type="match status" value="1"/>
</dbReference>
<dbReference type="GO" id="GO:0006508">
    <property type="term" value="P:proteolysis"/>
    <property type="evidence" value="ECO:0007669"/>
    <property type="project" value="UniProtKB-KW"/>
</dbReference>
<dbReference type="GO" id="GO:0046872">
    <property type="term" value="F:metal ion binding"/>
    <property type="evidence" value="ECO:0007669"/>
    <property type="project" value="UniProtKB-KW"/>
</dbReference>
<name>A0A7R9B8X9_TIMSH</name>
<dbReference type="InterPro" id="IPR047177">
    <property type="entry name" value="Pept_M20A"/>
</dbReference>
<dbReference type="PANTHER" id="PTHR45962:SF1">
    <property type="entry name" value="N-FATTY-ACYL-AMINO ACID SYNTHASE_HYDROLASE PM20D1"/>
    <property type="match status" value="1"/>
</dbReference>
<dbReference type="GO" id="GO:0008233">
    <property type="term" value="F:peptidase activity"/>
    <property type="evidence" value="ECO:0007669"/>
    <property type="project" value="UniProtKB-KW"/>
</dbReference>
<reference evidence="7" key="1">
    <citation type="submission" date="2020-11" db="EMBL/GenBank/DDBJ databases">
        <authorList>
            <person name="Tran Van P."/>
        </authorList>
    </citation>
    <scope>NUCLEOTIDE SEQUENCE</scope>
</reference>
<dbReference type="EMBL" id="OC008822">
    <property type="protein sequence ID" value="CAD7267283.1"/>
    <property type="molecule type" value="Genomic_DNA"/>
</dbReference>
<dbReference type="SUPFAM" id="SSF53187">
    <property type="entry name" value="Zn-dependent exopeptidases"/>
    <property type="match status" value="1"/>
</dbReference>
<gene>
    <name evidence="7" type="ORF">TSIB3V08_LOCUS11297</name>
</gene>
<dbReference type="GO" id="GO:0043604">
    <property type="term" value="P:amide biosynthetic process"/>
    <property type="evidence" value="ECO:0007669"/>
    <property type="project" value="TreeGrafter"/>
</dbReference>